<dbReference type="InterPro" id="IPR013783">
    <property type="entry name" value="Ig-like_fold"/>
</dbReference>
<gene>
    <name evidence="2" type="ORF">HAZT_HAZT003468</name>
</gene>
<organism evidence="2">
    <name type="scientific">Hyalella azteca</name>
    <name type="common">Amphipod</name>
    <dbReference type="NCBI Taxonomy" id="294128"/>
    <lineage>
        <taxon>Eukaryota</taxon>
        <taxon>Metazoa</taxon>
        <taxon>Ecdysozoa</taxon>
        <taxon>Arthropoda</taxon>
        <taxon>Crustacea</taxon>
        <taxon>Multicrustacea</taxon>
        <taxon>Malacostraca</taxon>
        <taxon>Eumalacostraca</taxon>
        <taxon>Peracarida</taxon>
        <taxon>Amphipoda</taxon>
        <taxon>Senticaudata</taxon>
        <taxon>Talitrida</taxon>
        <taxon>Talitroidea</taxon>
        <taxon>Hyalellidae</taxon>
        <taxon>Hyalella</taxon>
    </lineage>
</organism>
<evidence type="ECO:0000259" key="1">
    <source>
        <dbReference type="PROSITE" id="PS50835"/>
    </source>
</evidence>
<dbReference type="SUPFAM" id="SSF48726">
    <property type="entry name" value="Immunoglobulin"/>
    <property type="match status" value="1"/>
</dbReference>
<proteinExistence type="predicted"/>
<dbReference type="EMBL" id="JQDR03016588">
    <property type="protein sequence ID" value="KAA0185064.1"/>
    <property type="molecule type" value="Genomic_DNA"/>
</dbReference>
<evidence type="ECO:0000313" key="2">
    <source>
        <dbReference type="EMBL" id="KAA0185064.1"/>
    </source>
</evidence>
<sequence length="66" mass="7387">MHRKLSLFAEDNFVLREEFREVPLDVSVASGGAAELRCAPPRGHPPPTLSWTRNGHEIDFTSLGDR</sequence>
<dbReference type="Proteomes" id="UP000711488">
    <property type="component" value="Unassembled WGS sequence"/>
</dbReference>
<dbReference type="InterPro" id="IPR007110">
    <property type="entry name" value="Ig-like_dom"/>
</dbReference>
<reference evidence="2" key="3">
    <citation type="submission" date="2019-06" db="EMBL/GenBank/DDBJ databases">
        <authorList>
            <person name="Poynton C."/>
            <person name="Hasenbein S."/>
            <person name="Benoit J.B."/>
            <person name="Sepulveda M.S."/>
            <person name="Poelchau M.F."/>
            <person name="Murali S.C."/>
            <person name="Chen S."/>
            <person name="Glastad K.M."/>
            <person name="Werren J.H."/>
            <person name="Vineis J.H."/>
            <person name="Bowen J.L."/>
            <person name="Friedrich M."/>
            <person name="Jones J."/>
            <person name="Robertson H.M."/>
            <person name="Feyereisen R."/>
            <person name="Mechler-Hickson A."/>
            <person name="Mathers N."/>
            <person name="Lee C.E."/>
            <person name="Colbourne J.K."/>
            <person name="Biales A."/>
            <person name="Johnston J.S."/>
            <person name="Wellborn G.A."/>
            <person name="Rosendale A.J."/>
            <person name="Cridge A.G."/>
            <person name="Munoz-Torres M.C."/>
            <person name="Bain P.A."/>
            <person name="Manny A.R."/>
            <person name="Major K.M."/>
            <person name="Lambert F.N."/>
            <person name="Vulpe C.D."/>
            <person name="Tuck P."/>
            <person name="Blalock B.J."/>
            <person name="Lin Y.-Y."/>
            <person name="Smith M.E."/>
            <person name="Ochoa-Acuna H."/>
            <person name="Chen M.-J.M."/>
            <person name="Childers C.P."/>
            <person name="Qu J."/>
            <person name="Dugan S."/>
            <person name="Lee S.L."/>
            <person name="Chao H."/>
            <person name="Dinh H."/>
            <person name="Han Y."/>
            <person name="Doddapaneni H."/>
            <person name="Worley K.C."/>
            <person name="Muzny D.M."/>
            <person name="Gibbs R.A."/>
            <person name="Richards S."/>
        </authorList>
    </citation>
    <scope>NUCLEOTIDE SEQUENCE</scope>
    <source>
        <strain evidence="2">HAZT.00-mixed</strain>
        <tissue evidence="2">Whole organism</tissue>
    </source>
</reference>
<feature type="domain" description="Ig-like" evidence="1">
    <location>
        <begin position="17"/>
        <end position="66"/>
    </location>
</feature>
<comment type="caution">
    <text evidence="2">The sequence shown here is derived from an EMBL/GenBank/DDBJ whole genome shotgun (WGS) entry which is preliminary data.</text>
</comment>
<dbReference type="InterPro" id="IPR036179">
    <property type="entry name" value="Ig-like_dom_sf"/>
</dbReference>
<dbReference type="Gene3D" id="2.60.40.10">
    <property type="entry name" value="Immunoglobulins"/>
    <property type="match status" value="1"/>
</dbReference>
<dbReference type="PROSITE" id="PS50835">
    <property type="entry name" value="IG_LIKE"/>
    <property type="match status" value="1"/>
</dbReference>
<protein>
    <recommendedName>
        <fullName evidence="1">Ig-like domain-containing protein</fullName>
    </recommendedName>
</protein>
<accession>A0A6A0GR38</accession>
<name>A0A6A0GR38_HYAAZ</name>
<reference evidence="2" key="1">
    <citation type="submission" date="2014-08" db="EMBL/GenBank/DDBJ databases">
        <authorList>
            <person name="Murali S."/>
            <person name="Richards S."/>
            <person name="Bandaranaike D."/>
            <person name="Bellair M."/>
            <person name="Blankenburg K."/>
            <person name="Chao H."/>
            <person name="Dinh H."/>
            <person name="Doddapaneni H."/>
            <person name="Dugan-Rocha S."/>
            <person name="Elkadiri S."/>
            <person name="Gnanaolivu R."/>
            <person name="Hughes D."/>
            <person name="Lee S."/>
            <person name="Li M."/>
            <person name="Ming W."/>
            <person name="Munidasa M."/>
            <person name="Muniz J."/>
            <person name="Nguyen L."/>
            <person name="Osuji N."/>
            <person name="Pu L.-L."/>
            <person name="Puazo M."/>
            <person name="Skinner E."/>
            <person name="Qu C."/>
            <person name="Quiroz J."/>
            <person name="Raj R."/>
            <person name="Weissenberger G."/>
            <person name="Xin Y."/>
            <person name="Zou X."/>
            <person name="Han Y."/>
            <person name="Worley K."/>
            <person name="Muzny D."/>
            <person name="Gibbs R."/>
        </authorList>
    </citation>
    <scope>NUCLEOTIDE SEQUENCE</scope>
    <source>
        <strain evidence="2">HAZT.00-mixed</strain>
        <tissue evidence="2">Whole organism</tissue>
    </source>
</reference>
<reference evidence="2" key="2">
    <citation type="journal article" date="2018" name="Environ. Sci. Technol.">
        <title>The Toxicogenome of Hyalella azteca: A Model for Sediment Ecotoxicology and Evolutionary Toxicology.</title>
        <authorList>
            <person name="Poynton H.C."/>
            <person name="Hasenbein S."/>
            <person name="Benoit J.B."/>
            <person name="Sepulveda M.S."/>
            <person name="Poelchau M.F."/>
            <person name="Hughes D.S.T."/>
            <person name="Murali S.C."/>
            <person name="Chen S."/>
            <person name="Glastad K.M."/>
            <person name="Goodisman M.A.D."/>
            <person name="Werren J.H."/>
            <person name="Vineis J.H."/>
            <person name="Bowen J.L."/>
            <person name="Friedrich M."/>
            <person name="Jones J."/>
            <person name="Robertson H.M."/>
            <person name="Feyereisen R."/>
            <person name="Mechler-Hickson A."/>
            <person name="Mathers N."/>
            <person name="Lee C.E."/>
            <person name="Colbourne J.K."/>
            <person name="Biales A."/>
            <person name="Johnston J.S."/>
            <person name="Wellborn G.A."/>
            <person name="Rosendale A.J."/>
            <person name="Cridge A.G."/>
            <person name="Munoz-Torres M.C."/>
            <person name="Bain P.A."/>
            <person name="Manny A.R."/>
            <person name="Major K.M."/>
            <person name="Lambert F.N."/>
            <person name="Vulpe C.D."/>
            <person name="Tuck P."/>
            <person name="Blalock B.J."/>
            <person name="Lin Y.Y."/>
            <person name="Smith M.E."/>
            <person name="Ochoa-Acuna H."/>
            <person name="Chen M.M."/>
            <person name="Childers C.P."/>
            <person name="Qu J."/>
            <person name="Dugan S."/>
            <person name="Lee S.L."/>
            <person name="Chao H."/>
            <person name="Dinh H."/>
            <person name="Han Y."/>
            <person name="Doddapaneni H."/>
            <person name="Worley K.C."/>
            <person name="Muzny D.M."/>
            <person name="Gibbs R.A."/>
            <person name="Richards S."/>
        </authorList>
    </citation>
    <scope>NUCLEOTIDE SEQUENCE</scope>
    <source>
        <strain evidence="2">HAZT.00-mixed</strain>
        <tissue evidence="2">Whole organism</tissue>
    </source>
</reference>
<dbReference type="AlphaFoldDB" id="A0A6A0GR38"/>